<comment type="caution">
    <text evidence="1">The sequence shown here is derived from an EMBL/GenBank/DDBJ whole genome shotgun (WGS) entry which is preliminary data.</text>
</comment>
<reference evidence="3 5" key="2">
    <citation type="submission" date="2024-07" db="EMBL/GenBank/DDBJ databases">
        <authorList>
            <person name="Akdeniz Z."/>
        </authorList>
    </citation>
    <scope>NUCLEOTIDE SEQUENCE [LARGE SCALE GENOMIC DNA]</scope>
</reference>
<proteinExistence type="predicted"/>
<evidence type="ECO:0000313" key="4">
    <source>
        <dbReference type="EMBL" id="CAL6086693.1"/>
    </source>
</evidence>
<evidence type="ECO:0000313" key="5">
    <source>
        <dbReference type="Proteomes" id="UP001642409"/>
    </source>
</evidence>
<evidence type="ECO:0000313" key="1">
    <source>
        <dbReference type="EMBL" id="CAI9921439.1"/>
    </source>
</evidence>
<dbReference type="EMBL" id="CATOUU010000677">
    <property type="protein sequence ID" value="CAI9940476.1"/>
    <property type="molecule type" value="Genomic_DNA"/>
</dbReference>
<evidence type="ECO:0000313" key="2">
    <source>
        <dbReference type="EMBL" id="CAI9940476.1"/>
    </source>
</evidence>
<accession>A0AA86NK19</accession>
<dbReference type="EMBL" id="CAXDID020000395">
    <property type="protein sequence ID" value="CAL6086693.1"/>
    <property type="molecule type" value="Genomic_DNA"/>
</dbReference>
<gene>
    <name evidence="2" type="ORF">HINF_LOCUS28121</name>
    <name evidence="3" type="ORF">HINF_LOCUS57205</name>
    <name evidence="4" type="ORF">HINF_LOCUS63288</name>
    <name evidence="1" type="ORF">HINF_LOCUS9084</name>
</gene>
<organism evidence="1">
    <name type="scientific">Hexamita inflata</name>
    <dbReference type="NCBI Taxonomy" id="28002"/>
    <lineage>
        <taxon>Eukaryota</taxon>
        <taxon>Metamonada</taxon>
        <taxon>Diplomonadida</taxon>
        <taxon>Hexamitidae</taxon>
        <taxon>Hexamitinae</taxon>
        <taxon>Hexamita</taxon>
    </lineage>
</organism>
<dbReference type="EMBL" id="CAXDID020000314">
    <property type="protein sequence ID" value="CAL6075437.1"/>
    <property type="molecule type" value="Genomic_DNA"/>
</dbReference>
<keyword evidence="5" id="KW-1185">Reference proteome</keyword>
<dbReference type="AlphaFoldDB" id="A0AA86NK19"/>
<dbReference type="EMBL" id="CATOUU010000224">
    <property type="protein sequence ID" value="CAI9921439.1"/>
    <property type="molecule type" value="Genomic_DNA"/>
</dbReference>
<evidence type="ECO:0000313" key="3">
    <source>
        <dbReference type="EMBL" id="CAL6075437.1"/>
    </source>
</evidence>
<sequence length="121" mass="15004">MIFDIDKWQKALYQLGYIKQIRRIVDGFICEERFYELVRRYEYFEHDDVHGTIEVSKEINQKRQRKFDKTLQSKIDKCDYELLIKTIEKHKEGLYERLVKYVEDNKLNKCLLTEYQDRLRD</sequence>
<reference evidence="1" key="1">
    <citation type="submission" date="2023-06" db="EMBL/GenBank/DDBJ databases">
        <authorList>
            <person name="Kurt Z."/>
        </authorList>
    </citation>
    <scope>NUCLEOTIDE SEQUENCE</scope>
</reference>
<protein>
    <submittedName>
        <fullName evidence="3">Hypothetical_protein</fullName>
    </submittedName>
</protein>
<name>A0AA86NK19_9EUKA</name>
<dbReference type="Proteomes" id="UP001642409">
    <property type="component" value="Unassembled WGS sequence"/>
</dbReference>